<feature type="chain" id="PRO_5042841256" description="Lipocal-1 1" evidence="1">
    <location>
        <begin position="26"/>
        <end position="231"/>
    </location>
</feature>
<evidence type="ECO:0000256" key="1">
    <source>
        <dbReference type="SAM" id="SignalP"/>
    </source>
</evidence>
<dbReference type="GO" id="GO:0043176">
    <property type="term" value="F:amine binding"/>
    <property type="evidence" value="ECO:0007669"/>
    <property type="project" value="InterPro"/>
</dbReference>
<dbReference type="Pfam" id="PF02098">
    <property type="entry name" value="His_binding"/>
    <property type="match status" value="2"/>
</dbReference>
<dbReference type="InterPro" id="IPR012674">
    <property type="entry name" value="Calycin"/>
</dbReference>
<evidence type="ECO:0008006" key="4">
    <source>
        <dbReference type="Google" id="ProtNLM"/>
    </source>
</evidence>
<dbReference type="SUPFAM" id="SSF50814">
    <property type="entry name" value="Lipocalins"/>
    <property type="match status" value="1"/>
</dbReference>
<evidence type="ECO:0000313" key="2">
    <source>
        <dbReference type="EMBL" id="KAK8777734.1"/>
    </source>
</evidence>
<dbReference type="Gene3D" id="2.40.128.20">
    <property type="match status" value="1"/>
</dbReference>
<protein>
    <recommendedName>
        <fullName evidence="4">Lipocal-1 1</fullName>
    </recommendedName>
</protein>
<organism evidence="2 3">
    <name type="scientific">Amblyomma americanum</name>
    <name type="common">Lone star tick</name>
    <dbReference type="NCBI Taxonomy" id="6943"/>
    <lineage>
        <taxon>Eukaryota</taxon>
        <taxon>Metazoa</taxon>
        <taxon>Ecdysozoa</taxon>
        <taxon>Arthropoda</taxon>
        <taxon>Chelicerata</taxon>
        <taxon>Arachnida</taxon>
        <taxon>Acari</taxon>
        <taxon>Parasitiformes</taxon>
        <taxon>Ixodida</taxon>
        <taxon>Ixodoidea</taxon>
        <taxon>Ixodidae</taxon>
        <taxon>Amblyomminae</taxon>
        <taxon>Amblyomma</taxon>
    </lineage>
</organism>
<dbReference type="InterPro" id="IPR002970">
    <property type="entry name" value="Tick_his-bd"/>
</dbReference>
<comment type="caution">
    <text evidence="2">The sequence shown here is derived from an EMBL/GenBank/DDBJ whole genome shotgun (WGS) entry which is preliminary data.</text>
</comment>
<accession>A0AAQ4ESG4</accession>
<keyword evidence="1" id="KW-0732">Signal</keyword>
<keyword evidence="3" id="KW-1185">Reference proteome</keyword>
<evidence type="ECO:0000313" key="3">
    <source>
        <dbReference type="Proteomes" id="UP001321473"/>
    </source>
</evidence>
<sequence length="231" mass="26571">MKKQMGMIFLLTFVLLESLLCRASTEDSPPIWANETRLGKYQDPWKILNQSRSEVYYLVNSTFSSADYLWGSNFTCVSVRFSNTSAEWRKSEFKYRNASSGNDTTWASRSLKADVRIQRMQPLRLKLDLNTTVSKTYNYTQPNAIQYMLHNCSLLNDTVIFTDGNACNLLSIPYENNGKGCELWVKEDYLRNKSTPLCCYFLFDLLCAQEGSYTPYNDDCLNSNNSLAQKS</sequence>
<dbReference type="PRINTS" id="PR01220">
    <property type="entry name" value="HISBINDING"/>
</dbReference>
<dbReference type="Proteomes" id="UP001321473">
    <property type="component" value="Unassembled WGS sequence"/>
</dbReference>
<dbReference type="GO" id="GO:0030682">
    <property type="term" value="P:symbiont-mediated perturbation of host defenses"/>
    <property type="evidence" value="ECO:0007669"/>
    <property type="project" value="InterPro"/>
</dbReference>
<dbReference type="EMBL" id="JARKHS020011521">
    <property type="protein sequence ID" value="KAK8777734.1"/>
    <property type="molecule type" value="Genomic_DNA"/>
</dbReference>
<dbReference type="AlphaFoldDB" id="A0AAQ4ESG4"/>
<name>A0AAQ4ESG4_AMBAM</name>
<proteinExistence type="predicted"/>
<reference evidence="2 3" key="1">
    <citation type="journal article" date="2023" name="Arcadia Sci">
        <title>De novo assembly of a long-read Amblyomma americanum tick genome.</title>
        <authorList>
            <person name="Chou S."/>
            <person name="Poskanzer K.E."/>
            <person name="Rollins M."/>
            <person name="Thuy-Boun P.S."/>
        </authorList>
    </citation>
    <scope>NUCLEOTIDE SEQUENCE [LARGE SCALE GENOMIC DNA]</scope>
    <source>
        <strain evidence="2">F_SG_1</strain>
        <tissue evidence="2">Salivary glands</tissue>
    </source>
</reference>
<gene>
    <name evidence="2" type="ORF">V5799_020925</name>
</gene>
<feature type="signal peptide" evidence="1">
    <location>
        <begin position="1"/>
        <end position="25"/>
    </location>
</feature>